<accession>A0A370GWD4</accession>
<evidence type="ECO:0000313" key="1">
    <source>
        <dbReference type="EMBL" id="RDI46904.1"/>
    </source>
</evidence>
<organism evidence="1 2">
    <name type="scientific">Aquicella lusitana</name>
    <dbReference type="NCBI Taxonomy" id="254246"/>
    <lineage>
        <taxon>Bacteria</taxon>
        <taxon>Pseudomonadati</taxon>
        <taxon>Pseudomonadota</taxon>
        <taxon>Gammaproteobacteria</taxon>
        <taxon>Legionellales</taxon>
        <taxon>Coxiellaceae</taxon>
        <taxon>Aquicella</taxon>
    </lineage>
</organism>
<dbReference type="AlphaFoldDB" id="A0A370GWD4"/>
<dbReference type="Proteomes" id="UP000254720">
    <property type="component" value="Unassembled WGS sequence"/>
</dbReference>
<evidence type="ECO:0000313" key="2">
    <source>
        <dbReference type="Proteomes" id="UP000254720"/>
    </source>
</evidence>
<proteinExistence type="predicted"/>
<name>A0A370GWD4_9COXI</name>
<comment type="caution">
    <text evidence="1">The sequence shown here is derived from an EMBL/GenBank/DDBJ whole genome shotgun (WGS) entry which is preliminary data.</text>
</comment>
<keyword evidence="2" id="KW-1185">Reference proteome</keyword>
<gene>
    <name evidence="1" type="ORF">C8D86_10426</name>
</gene>
<dbReference type="RefSeq" id="WP_114833676.1">
    <property type="nucleotide sequence ID" value="NZ_LR699114.1"/>
</dbReference>
<protein>
    <submittedName>
        <fullName evidence="1">Uncharacterized protein</fullName>
    </submittedName>
</protein>
<reference evidence="1 2" key="1">
    <citation type="submission" date="2018-07" db="EMBL/GenBank/DDBJ databases">
        <title>Genomic Encyclopedia of Type Strains, Phase IV (KMG-IV): sequencing the most valuable type-strain genomes for metagenomic binning, comparative biology and taxonomic classification.</title>
        <authorList>
            <person name="Goeker M."/>
        </authorList>
    </citation>
    <scope>NUCLEOTIDE SEQUENCE [LARGE SCALE GENOMIC DNA]</scope>
    <source>
        <strain evidence="1 2">DSM 16500</strain>
    </source>
</reference>
<sequence length="124" mass="14070">MFHQQSKPIMTNNDLLDALANLDLNKDKELIKIADFLARFFTVTVNFRGQQKLVANLRKEPCDQLGELLKGQTKQIQALLTILSLSTVQDRLAESFNIKVNAQLEFASFISSINTNQQANKFRS</sequence>
<dbReference type="EMBL" id="QQAX01000004">
    <property type="protein sequence ID" value="RDI46904.1"/>
    <property type="molecule type" value="Genomic_DNA"/>
</dbReference>